<keyword evidence="2" id="KW-1185">Reference proteome</keyword>
<dbReference type="EMBL" id="BMIL01000008">
    <property type="protein sequence ID" value="GGC69811.1"/>
    <property type="molecule type" value="Genomic_DNA"/>
</dbReference>
<comment type="caution">
    <text evidence="1">The sequence shown here is derived from an EMBL/GenBank/DDBJ whole genome shotgun (WGS) entry which is preliminary data.</text>
</comment>
<organism evidence="1 2">
    <name type="scientific">Pedobacter quisquiliarum</name>
    <dbReference type="NCBI Taxonomy" id="1834438"/>
    <lineage>
        <taxon>Bacteria</taxon>
        <taxon>Pseudomonadati</taxon>
        <taxon>Bacteroidota</taxon>
        <taxon>Sphingobacteriia</taxon>
        <taxon>Sphingobacteriales</taxon>
        <taxon>Sphingobacteriaceae</taxon>
        <taxon>Pedobacter</taxon>
    </lineage>
</organism>
<accession>A0A916UEJ3</accession>
<proteinExistence type="predicted"/>
<dbReference type="Proteomes" id="UP000651668">
    <property type="component" value="Unassembled WGS sequence"/>
</dbReference>
<gene>
    <name evidence="1" type="ORF">GCM10011387_24020</name>
</gene>
<sequence length="103" mass="11580">MIPGDPGVKENGNTINAIFTPEVEFSFSVRSGGKDQATKVVRASDRGFTEPGYRKDRPTIAVCRFVGGCDVDYCEFLLFWHNRRFNLPAVIDQHPMDGVRRCV</sequence>
<name>A0A916UEJ3_9SPHI</name>
<evidence type="ECO:0000313" key="2">
    <source>
        <dbReference type="Proteomes" id="UP000651668"/>
    </source>
</evidence>
<reference evidence="1" key="1">
    <citation type="journal article" date="2014" name="Int. J. Syst. Evol. Microbiol.">
        <title>Complete genome sequence of Corynebacterium casei LMG S-19264T (=DSM 44701T), isolated from a smear-ripened cheese.</title>
        <authorList>
            <consortium name="US DOE Joint Genome Institute (JGI-PGF)"/>
            <person name="Walter F."/>
            <person name="Albersmeier A."/>
            <person name="Kalinowski J."/>
            <person name="Ruckert C."/>
        </authorList>
    </citation>
    <scope>NUCLEOTIDE SEQUENCE</scope>
    <source>
        <strain evidence="1">CGMCC 1.15343</strain>
    </source>
</reference>
<reference evidence="1" key="2">
    <citation type="submission" date="2020-09" db="EMBL/GenBank/DDBJ databases">
        <authorList>
            <person name="Sun Q."/>
            <person name="Zhou Y."/>
        </authorList>
    </citation>
    <scope>NUCLEOTIDE SEQUENCE</scope>
    <source>
        <strain evidence="1">CGMCC 1.15343</strain>
    </source>
</reference>
<evidence type="ECO:0000313" key="1">
    <source>
        <dbReference type="EMBL" id="GGC69811.1"/>
    </source>
</evidence>
<dbReference type="AlphaFoldDB" id="A0A916UEJ3"/>
<protein>
    <submittedName>
        <fullName evidence="1">Uncharacterized protein</fullName>
    </submittedName>
</protein>